<evidence type="ECO:0000313" key="4">
    <source>
        <dbReference type="Proteomes" id="UP001497444"/>
    </source>
</evidence>
<protein>
    <submittedName>
        <fullName evidence="3">Uncharacterized protein</fullName>
    </submittedName>
</protein>
<gene>
    <name evidence="3" type="ORF">CSSPJE1EN1_LOCUS4994</name>
</gene>
<name>A0ABP0VZZ0_9BRYO</name>
<dbReference type="EMBL" id="OZ020107">
    <property type="protein sequence ID" value="CAK9259516.1"/>
    <property type="molecule type" value="Genomic_DNA"/>
</dbReference>
<proteinExistence type="predicted"/>
<keyword evidence="1" id="KW-0175">Coiled coil</keyword>
<feature type="coiled-coil region" evidence="1">
    <location>
        <begin position="734"/>
        <end position="779"/>
    </location>
</feature>
<feature type="region of interest" description="Disordered" evidence="2">
    <location>
        <begin position="87"/>
        <end position="109"/>
    </location>
</feature>
<organism evidence="3 4">
    <name type="scientific">Sphagnum jensenii</name>
    <dbReference type="NCBI Taxonomy" id="128206"/>
    <lineage>
        <taxon>Eukaryota</taxon>
        <taxon>Viridiplantae</taxon>
        <taxon>Streptophyta</taxon>
        <taxon>Embryophyta</taxon>
        <taxon>Bryophyta</taxon>
        <taxon>Sphagnophytina</taxon>
        <taxon>Sphagnopsida</taxon>
        <taxon>Sphagnales</taxon>
        <taxon>Sphagnaceae</taxon>
        <taxon>Sphagnum</taxon>
    </lineage>
</organism>
<evidence type="ECO:0000256" key="1">
    <source>
        <dbReference type="SAM" id="Coils"/>
    </source>
</evidence>
<dbReference type="PANTHER" id="PTHR33883">
    <property type="entry name" value="WPP DOMAIN-ASSOCIATED PROTEIN"/>
    <property type="match status" value="1"/>
</dbReference>
<keyword evidence="4" id="KW-1185">Reference proteome</keyword>
<evidence type="ECO:0000256" key="2">
    <source>
        <dbReference type="SAM" id="MobiDB-lite"/>
    </source>
</evidence>
<accession>A0ABP0VZZ0</accession>
<sequence length="1364" mass="154737">MVRRVSHGSYVMCEEAVEEEDEEDLESVEDDFGVEDVVCIHEEDAMDRKVSDDDLILAATFKLISTEENARSGDHFANEIRRLTTMDNSSDRSSWAKEEIREEDDQMPSGGSMIHGGCTADAPCRTSLLSAWCGSNGGNDTPSSPVYSESGKSFLVRLQEFSEMYENAASDVESRDAVKTMVSGALLRGMISALEEETCQAQAAKDSEILQLRRCVEEKDATIENLESTLEQKENMLARYVEEGMIKTCKQLKELLQDRERELEKWRQNELQLIEKEVDLSKMAENLVQLSLTLDNEYRRVVSLEMQIKCIQEADIVKVRELDTLAEEAQKVKGDRECALDIMQREAKGREQLTTQLAEQEEFISHQGQATAELTTSVKQRDEVHDCQGSSLMQIENLVADNTYLIQEAKSRGLIVPQMQTYSEGPSSSVGDLSIDRISLIEHLNSTGAQRQAKRKGLETVPLKDQALGALKEDLKPGIGSILSQLRTEEDECEDIATTIVGLRQIIIPTKGKVNQLTSSLSVTDSNDKGCNIGDPCHSLVDVNDEDRVGLSDFPTPDPVLEQKVKDLEVWPSLSQDYCQDQRELLESRSCSLKEAEEHVACLLTGIGDMNHILQQQQVDVMKGREELGAEQYRGWVETDLISAYFESSVESMVNLSTELGKHLAITKGQLVAKQEEFNNIEVLLQESRADTESLRAKNTILSKFVDQLTEDNVNSQEEILKYRYALKEASLCSEKHKSDLHNLEQQMENLRVELEGRLMKKATEVQKLEEELEWTEWEHEAESSIFLGVVVGREDDWAQQLDHLTHDFTVKKVDLERQLQEAIELKESALKAKTTKPDFCENETSTSDLMSKVEVDRTLRNNDLHQNELGCDLMQAQIHVLHEKLDEAKIKIRFLTNDGREKERTIMLLETQTREFDSFKQAFFVVELEWNSLKIDVVRLLCCLDEAKADVGSMAKALQYKERKIVNLTSKCVDLELQLHATKLDYGDKLKELKGQIDGFNEVIDGRECNDQLDEEIIYLNEGQHSAQVELPNETLVAEDMLGLRQKKRMDCTIKEIEKVEDGNGNDQKQIEEKLSLRGTDGHHSHSSVAQVGIETTVVQDMVSRLESHLTWLRHKFPGLAKAQSAEQSSLMDMAATHAVECNQMKDIIAAQKLEQGRWEKLVARLKDDRNNLGVVSAIFGLEWNQANMVNKNQRETLRLAYEIALKEMEWALTEAQRQMKEQKLQEVGPAQTDVRQMKSEILSLQHEIKAIWRHLEKSLAASIQKVIGASKQVEYELTQRLKFEGALNHAKHLHSTLCRSTPNESQYLWNVEDLRKVRKEVDLLGDEVESLVTMVEKVYKVLDHHGVIPHPGVLVVKLNPML</sequence>
<dbReference type="Proteomes" id="UP001497444">
    <property type="component" value="Chromosome 12"/>
</dbReference>
<dbReference type="InterPro" id="IPR037490">
    <property type="entry name" value="WAP"/>
</dbReference>
<dbReference type="PANTHER" id="PTHR33883:SF10">
    <property type="entry name" value="WPP DOMAIN-ASSOCIATED PROTEIN"/>
    <property type="match status" value="1"/>
</dbReference>
<reference evidence="3" key="1">
    <citation type="submission" date="2024-02" db="EMBL/GenBank/DDBJ databases">
        <authorList>
            <consortium name="ELIXIR-Norway"/>
            <consortium name="Elixir Norway"/>
        </authorList>
    </citation>
    <scope>NUCLEOTIDE SEQUENCE</scope>
</reference>
<evidence type="ECO:0000313" key="3">
    <source>
        <dbReference type="EMBL" id="CAK9259516.1"/>
    </source>
</evidence>
<feature type="coiled-coil region" evidence="1">
    <location>
        <begin position="216"/>
        <end position="276"/>
    </location>
</feature>